<dbReference type="InterPro" id="IPR003226">
    <property type="entry name" value="MYG1_exonuclease"/>
</dbReference>
<organism evidence="1 2">
    <name type="scientific">Desulfoluna spongiiphila</name>
    <dbReference type="NCBI Taxonomy" id="419481"/>
    <lineage>
        <taxon>Bacteria</taxon>
        <taxon>Pseudomonadati</taxon>
        <taxon>Thermodesulfobacteriota</taxon>
        <taxon>Desulfobacteria</taxon>
        <taxon>Desulfobacterales</taxon>
        <taxon>Desulfolunaceae</taxon>
        <taxon>Desulfoluna</taxon>
    </lineage>
</organism>
<evidence type="ECO:0000313" key="2">
    <source>
        <dbReference type="Proteomes" id="UP000198870"/>
    </source>
</evidence>
<keyword evidence="2" id="KW-1185">Reference proteome</keyword>
<protein>
    <submittedName>
        <fullName evidence="1">Uncharacterized protein family (UPF0160)</fullName>
    </submittedName>
</protein>
<dbReference type="Pfam" id="PF03690">
    <property type="entry name" value="MYG1_exonuc"/>
    <property type="match status" value="1"/>
</dbReference>
<dbReference type="STRING" id="419481.SAMN05216233_11347"/>
<evidence type="ECO:0000313" key="1">
    <source>
        <dbReference type="EMBL" id="SCY60663.1"/>
    </source>
</evidence>
<dbReference type="Proteomes" id="UP000198870">
    <property type="component" value="Unassembled WGS sequence"/>
</dbReference>
<dbReference type="EMBL" id="FMUX01000013">
    <property type="protein sequence ID" value="SCY60663.1"/>
    <property type="molecule type" value="Genomic_DNA"/>
</dbReference>
<gene>
    <name evidence="1" type="ORF">SAMN05216233_11347</name>
</gene>
<proteinExistence type="predicted"/>
<dbReference type="RefSeq" id="WP_175469885.1">
    <property type="nucleotide sequence ID" value="NZ_FMUX01000013.1"/>
</dbReference>
<name>A0A1G5HA68_9BACT</name>
<sequence length="267" mass="30040">MTELIITHPGSSHFDEFFALCLILAAHPDTDFTIERREPTAEEVADPATWVVDIGEDYDPAKRNYDHHQNIELSASFVLVAEALGCASSLSALPWWRFKDRIDRFGPAKVGAEIGTTELRTTYSPMEGWMLDMFAADPDPLIPIMRRFGRKALDSAQRLTDQLALWSRAKRVTINGYGILIGDTDDSEGAQEFNFRQADPAAVCITRDSRGDGWKLMRFDNAPEVNFAKLQGRPDIRFTHKTGFVAKTNERLPEAEVLELVRLALPE</sequence>
<reference evidence="1 2" key="1">
    <citation type="submission" date="2016-10" db="EMBL/GenBank/DDBJ databases">
        <authorList>
            <person name="de Groot N.N."/>
        </authorList>
    </citation>
    <scope>NUCLEOTIDE SEQUENCE [LARGE SCALE GENOMIC DNA]</scope>
    <source>
        <strain evidence="1 2">AA1</strain>
    </source>
</reference>
<accession>A0A1G5HA68</accession>
<dbReference type="AlphaFoldDB" id="A0A1G5HA68"/>